<dbReference type="AlphaFoldDB" id="B1A0Q8"/>
<evidence type="ECO:0000256" key="1">
    <source>
        <dbReference type="ARBA" id="ARBA00023268"/>
    </source>
</evidence>
<dbReference type="PANTHER" id="PTHR46969">
    <property type="entry name" value="BIFUNCTIONAL PROTEIN HLDE"/>
    <property type="match status" value="1"/>
</dbReference>
<dbReference type="GO" id="GO:0033786">
    <property type="term" value="F:heptose-1-phosphate adenylyltransferase activity"/>
    <property type="evidence" value="ECO:0007669"/>
    <property type="project" value="TreeGrafter"/>
</dbReference>
<keyword evidence="5" id="KW-0808">Transferase</keyword>
<evidence type="ECO:0000259" key="4">
    <source>
        <dbReference type="Pfam" id="PF01467"/>
    </source>
</evidence>
<reference evidence="5" key="1">
    <citation type="journal article" date="2008" name="ISME J.">
        <title>A rare SAR11 fosmid clone confirming genetic variability in the 'Candidatus Pelagibacter ubique' genome.</title>
        <authorList>
            <person name="Gilbert J.A."/>
            <person name="Muhling M."/>
            <person name="Joint I."/>
        </authorList>
    </citation>
    <scope>NUCLEOTIDE SEQUENCE</scope>
</reference>
<feature type="domain" description="Carbohydrate kinase PfkB" evidence="3">
    <location>
        <begin position="351"/>
        <end position="473"/>
    </location>
</feature>
<dbReference type="InterPro" id="IPR011611">
    <property type="entry name" value="PfkB_dom"/>
</dbReference>
<dbReference type="GO" id="GO:0005829">
    <property type="term" value="C:cytosol"/>
    <property type="evidence" value="ECO:0007669"/>
    <property type="project" value="TreeGrafter"/>
</dbReference>
<accession>B1A0Q8</accession>
<dbReference type="InterPro" id="IPR004821">
    <property type="entry name" value="Cyt_trans-like"/>
</dbReference>
<dbReference type="Gene3D" id="3.40.1190.20">
    <property type="match status" value="1"/>
</dbReference>
<dbReference type="Gene3D" id="3.40.50.620">
    <property type="entry name" value="HUPs"/>
    <property type="match status" value="1"/>
</dbReference>
<organism evidence="5">
    <name type="scientific">Pelagibacter ubique</name>
    <dbReference type="NCBI Taxonomy" id="198252"/>
    <lineage>
        <taxon>Bacteria</taxon>
        <taxon>Pseudomonadati</taxon>
        <taxon>Pseudomonadota</taxon>
        <taxon>Alphaproteobacteria</taxon>
        <taxon>Candidatus Pelagibacterales</taxon>
        <taxon>Candidatus Pelagibacteraceae</taxon>
        <taxon>Candidatus Pelagibacter</taxon>
    </lineage>
</organism>
<dbReference type="GO" id="GO:0033785">
    <property type="term" value="F:heptose 7-phosphate kinase activity"/>
    <property type="evidence" value="ECO:0007669"/>
    <property type="project" value="TreeGrafter"/>
</dbReference>
<evidence type="ECO:0000259" key="3">
    <source>
        <dbReference type="Pfam" id="PF00294"/>
    </source>
</evidence>
<evidence type="ECO:0000256" key="2">
    <source>
        <dbReference type="ARBA" id="ARBA00023277"/>
    </source>
</evidence>
<name>B1A0Q8_PELUQ</name>
<dbReference type="NCBIfam" id="TIGR00125">
    <property type="entry name" value="cyt_tran_rel"/>
    <property type="match status" value="1"/>
</dbReference>
<dbReference type="SUPFAM" id="SSF52374">
    <property type="entry name" value="Nucleotidylyl transferase"/>
    <property type="match status" value="1"/>
</dbReference>
<dbReference type="EMBL" id="EU410957">
    <property type="protein sequence ID" value="ACA21557.1"/>
    <property type="molecule type" value="Genomic_DNA"/>
</dbReference>
<feature type="domain" description="Cytidyltransferase-like" evidence="4">
    <location>
        <begin position="23"/>
        <end position="151"/>
    </location>
</feature>
<evidence type="ECO:0000313" key="5">
    <source>
        <dbReference type="EMBL" id="ACA21557.1"/>
    </source>
</evidence>
<dbReference type="PANTHER" id="PTHR46969:SF1">
    <property type="entry name" value="BIFUNCTIONAL PROTEIN HLDE"/>
    <property type="match status" value="1"/>
</dbReference>
<dbReference type="Pfam" id="PF00294">
    <property type="entry name" value="PfkB"/>
    <property type="match status" value="1"/>
</dbReference>
<proteinExistence type="predicted"/>
<sequence>MRIEKLINLRKQFKRKKQKVGLVHGVFDVLHSGHIDHLREAKMYCDKLIVSVTSDKYVNKGPNRPLFKCNKRISNLLSIRTVDYALENNHPTPIEIIKRIKPDLYIKGSDYTNPNLDLTNNLSREIRTIKFVGGKFISTKTKNLSSTKIINNDLGAISPEIKKILKNCNLNKINSFLKDITKKRLKKKILILGEHIIDKYTYVDPIGKSVKNNIVTLSYKNDEVFAGGSLMVANLLSKFVDGVSLVVFENTYNKKFYNKLLNKNIKLIRFKEKEAKVIIKNRFVDKYSKRILSQINYNNQVYLSANTKKRIYKYIKDNSKKSDINLVYDFGHGLISNNDAKNNAFHKKNTFINCQSNSSNFGFNKATKFSNFNTICMDNIEFRLCAQNKIDPLDKIIKKNEKFINSFKNFIITDGKEGCYFLKKNKKTFIPSITTDTVDTTGCGDVFFAILTLFLSEKKFNENEISLACHAAAGLHSKRIGNGEVVSPLSLYRAVQHLFKS</sequence>
<keyword evidence="1" id="KW-0511">Multifunctional enzyme</keyword>
<dbReference type="InterPro" id="IPR029056">
    <property type="entry name" value="Ribokinase-like"/>
</dbReference>
<dbReference type="SUPFAM" id="SSF53613">
    <property type="entry name" value="Ribokinase-like"/>
    <property type="match status" value="1"/>
</dbReference>
<dbReference type="Pfam" id="PF01467">
    <property type="entry name" value="CTP_transf_like"/>
    <property type="match status" value="1"/>
</dbReference>
<keyword evidence="2" id="KW-0119">Carbohydrate metabolism</keyword>
<protein>
    <submittedName>
        <fullName evidence="5">Cytidyltransferase</fullName>
    </submittedName>
</protein>
<dbReference type="InterPro" id="IPR014729">
    <property type="entry name" value="Rossmann-like_a/b/a_fold"/>
</dbReference>